<name>A0A9D4HR15_DREPO</name>
<proteinExistence type="predicted"/>
<evidence type="ECO:0000256" key="1">
    <source>
        <dbReference type="SAM" id="Coils"/>
    </source>
</evidence>
<feature type="coiled-coil region" evidence="1">
    <location>
        <begin position="54"/>
        <end position="88"/>
    </location>
</feature>
<keyword evidence="1" id="KW-0175">Coiled coil</keyword>
<dbReference type="Proteomes" id="UP000828390">
    <property type="component" value="Unassembled WGS sequence"/>
</dbReference>
<keyword evidence="3" id="KW-1185">Reference proteome</keyword>
<reference evidence="2" key="1">
    <citation type="journal article" date="2019" name="bioRxiv">
        <title>The Genome of the Zebra Mussel, Dreissena polymorpha: A Resource for Invasive Species Research.</title>
        <authorList>
            <person name="McCartney M.A."/>
            <person name="Auch B."/>
            <person name="Kono T."/>
            <person name="Mallez S."/>
            <person name="Zhang Y."/>
            <person name="Obille A."/>
            <person name="Becker A."/>
            <person name="Abrahante J.E."/>
            <person name="Garbe J."/>
            <person name="Badalamenti J.P."/>
            <person name="Herman A."/>
            <person name="Mangelson H."/>
            <person name="Liachko I."/>
            <person name="Sullivan S."/>
            <person name="Sone E.D."/>
            <person name="Koren S."/>
            <person name="Silverstein K.A.T."/>
            <person name="Beckman K.B."/>
            <person name="Gohl D.M."/>
        </authorList>
    </citation>
    <scope>NUCLEOTIDE SEQUENCE</scope>
    <source>
        <strain evidence="2">Duluth1</strain>
        <tissue evidence="2">Whole animal</tissue>
    </source>
</reference>
<gene>
    <name evidence="2" type="ORF">DPMN_053785</name>
</gene>
<dbReference type="EMBL" id="JAIWYP010000012">
    <property type="protein sequence ID" value="KAH3727840.1"/>
    <property type="molecule type" value="Genomic_DNA"/>
</dbReference>
<reference evidence="2" key="2">
    <citation type="submission" date="2020-11" db="EMBL/GenBank/DDBJ databases">
        <authorList>
            <person name="McCartney M.A."/>
            <person name="Auch B."/>
            <person name="Kono T."/>
            <person name="Mallez S."/>
            <person name="Becker A."/>
            <person name="Gohl D.M."/>
            <person name="Silverstein K.A.T."/>
            <person name="Koren S."/>
            <person name="Bechman K.B."/>
            <person name="Herman A."/>
            <person name="Abrahante J.E."/>
            <person name="Garbe J."/>
        </authorList>
    </citation>
    <scope>NUCLEOTIDE SEQUENCE</scope>
    <source>
        <strain evidence="2">Duluth1</strain>
        <tissue evidence="2">Whole animal</tissue>
    </source>
</reference>
<comment type="caution">
    <text evidence="2">The sequence shown here is derived from an EMBL/GenBank/DDBJ whole genome shotgun (WGS) entry which is preliminary data.</text>
</comment>
<organism evidence="2 3">
    <name type="scientific">Dreissena polymorpha</name>
    <name type="common">Zebra mussel</name>
    <name type="synonym">Mytilus polymorpha</name>
    <dbReference type="NCBI Taxonomy" id="45954"/>
    <lineage>
        <taxon>Eukaryota</taxon>
        <taxon>Metazoa</taxon>
        <taxon>Spiralia</taxon>
        <taxon>Lophotrochozoa</taxon>
        <taxon>Mollusca</taxon>
        <taxon>Bivalvia</taxon>
        <taxon>Autobranchia</taxon>
        <taxon>Heteroconchia</taxon>
        <taxon>Euheterodonta</taxon>
        <taxon>Imparidentia</taxon>
        <taxon>Neoheterodontei</taxon>
        <taxon>Myida</taxon>
        <taxon>Dreissenoidea</taxon>
        <taxon>Dreissenidae</taxon>
        <taxon>Dreissena</taxon>
    </lineage>
</organism>
<accession>A0A9D4HR15</accession>
<dbReference type="AlphaFoldDB" id="A0A9D4HR15"/>
<evidence type="ECO:0000313" key="2">
    <source>
        <dbReference type="EMBL" id="KAH3727840.1"/>
    </source>
</evidence>
<sequence>MNFLGRLKKEIRGKHEQLNDMEKKTGHYSVRNVNKRDKKALKNLMLLRKSECSKTLLTRKVQRLTAKNTRLRNELNDLKVSLTDVKKNKMKPSKRVRTVIEQRSWSSWT</sequence>
<evidence type="ECO:0000313" key="3">
    <source>
        <dbReference type="Proteomes" id="UP000828390"/>
    </source>
</evidence>
<protein>
    <submittedName>
        <fullName evidence="2">Uncharacterized protein</fullName>
    </submittedName>
</protein>